<sequence length="116" mass="12967">MNSFDRLNASMNRAQEINERKNNPAEYMADRLLTLIKRQEQSLGEDKELGILVVGAGNAFHLRSIRASNPDMLIFTGLDAEGNGVQLIQHHTQAAVMLVALPKFEEKPFRVGFTAE</sequence>
<organism evidence="1 2">
    <name type="scientific">Brucella tritici</name>
    <dbReference type="NCBI Taxonomy" id="94626"/>
    <lineage>
        <taxon>Bacteria</taxon>
        <taxon>Pseudomonadati</taxon>
        <taxon>Pseudomonadota</taxon>
        <taxon>Alphaproteobacteria</taxon>
        <taxon>Hyphomicrobiales</taxon>
        <taxon>Brucellaceae</taxon>
        <taxon>Brucella/Ochrobactrum group</taxon>
        <taxon>Brucella</taxon>
    </lineage>
</organism>
<dbReference type="Proteomes" id="UP000460650">
    <property type="component" value="Unassembled WGS sequence"/>
</dbReference>
<dbReference type="RefSeq" id="WP_151647224.1">
    <property type="nucleotide sequence ID" value="NZ_WBVY01000004.1"/>
</dbReference>
<accession>A0A7V8B1R2</accession>
<gene>
    <name evidence="1" type="ORF">F9K94_17400</name>
</gene>
<proteinExistence type="predicted"/>
<dbReference type="AlphaFoldDB" id="A0A7V8B1R2"/>
<evidence type="ECO:0000313" key="2">
    <source>
        <dbReference type="Proteomes" id="UP000460650"/>
    </source>
</evidence>
<evidence type="ECO:0000313" key="1">
    <source>
        <dbReference type="EMBL" id="KAB2656275.1"/>
    </source>
</evidence>
<dbReference type="EMBL" id="WBVY01000004">
    <property type="protein sequence ID" value="KAB2656275.1"/>
    <property type="molecule type" value="Genomic_DNA"/>
</dbReference>
<name>A0A7V8B1R2_9HYPH</name>
<comment type="caution">
    <text evidence="1">The sequence shown here is derived from an EMBL/GenBank/DDBJ whole genome shotgun (WGS) entry which is preliminary data.</text>
</comment>
<reference evidence="1 2" key="1">
    <citation type="submission" date="2019-09" db="EMBL/GenBank/DDBJ databases">
        <title>Taxonomic organization of the family Brucellaceae based on a phylogenomic approach.</title>
        <authorList>
            <person name="Leclercq S."/>
            <person name="Cloeckaert A."/>
            <person name="Zygmunt M.S."/>
        </authorList>
    </citation>
    <scope>NUCLEOTIDE SEQUENCE [LARGE SCALE GENOMIC DNA]</scope>
    <source>
        <strain evidence="1 2">TA93</strain>
    </source>
</reference>
<protein>
    <submittedName>
        <fullName evidence="1">Uncharacterized protein</fullName>
    </submittedName>
</protein>